<evidence type="ECO:0000256" key="8">
    <source>
        <dbReference type="SAM" id="MobiDB-lite"/>
    </source>
</evidence>
<dbReference type="EMBL" id="BSXN01000163">
    <property type="protein sequence ID" value="GME67385.1"/>
    <property type="molecule type" value="Genomic_DNA"/>
</dbReference>
<keyword evidence="2" id="KW-1003">Cell membrane</keyword>
<keyword evidence="5" id="KW-0472">Membrane</keyword>
<evidence type="ECO:0000256" key="6">
    <source>
        <dbReference type="ARBA" id="ARBA00023180"/>
    </source>
</evidence>
<dbReference type="AlphaFoldDB" id="A0A9W6SW35"/>
<dbReference type="PANTHER" id="PTHR34992">
    <property type="entry name" value="HYPHAL ANASTAMOSIS-7 PROTEIN"/>
    <property type="match status" value="1"/>
</dbReference>
<keyword evidence="6" id="KW-0325">Glycoprotein</keyword>
<keyword evidence="4 9" id="KW-0732">Signal</keyword>
<proteinExistence type="predicted"/>
<dbReference type="InterPro" id="IPR046530">
    <property type="entry name" value="BIM1-like_dom"/>
</dbReference>
<keyword evidence="3" id="KW-0336">GPI-anchor</keyword>
<evidence type="ECO:0000256" key="9">
    <source>
        <dbReference type="SAM" id="SignalP"/>
    </source>
</evidence>
<feature type="signal peptide" evidence="9">
    <location>
        <begin position="1"/>
        <end position="17"/>
    </location>
</feature>
<evidence type="ECO:0000256" key="7">
    <source>
        <dbReference type="ARBA" id="ARBA00023288"/>
    </source>
</evidence>
<dbReference type="Proteomes" id="UP001165120">
    <property type="component" value="Unassembled WGS sequence"/>
</dbReference>
<dbReference type="PANTHER" id="PTHR34992:SF1">
    <property type="entry name" value="COPPER ACQUISITION FACTOR BIM1-LIKE DOMAIN-CONTAINING PROTEIN"/>
    <property type="match status" value="1"/>
</dbReference>
<sequence>MSLYLISLLLSIVCVEAHFRIPIPGERNATNWATQLTGPCGGANEVVLPRFKWNPSGSPIELFMHHPFAIGAIYYCNKDNCTETEDFDQLIYEPFDTKGAGNFCISALTLPDEFNVEGDVGTLQVIFGGTSEVGEYDFMYNCLDIVIDSDGETYDDAPSCANSTVTTYDEQVDELVKNGTKIDEITQFDYLDELEESAESAASASSAASEMGGMDGMSGMDGMPGMGGMSTTASDSMGDMSGMAGMSGMDGMTGMDGMSGMGVTTSVDSTTEKGSSMTMSTVTRSSASNSTTSSTTSSKNGSNALINPISITFIISLFSALLI</sequence>
<protein>
    <submittedName>
        <fullName evidence="11">Unnamed protein product</fullName>
    </submittedName>
</protein>
<feature type="compositionally biased region" description="Low complexity" evidence="8">
    <location>
        <begin position="229"/>
        <end position="262"/>
    </location>
</feature>
<gene>
    <name evidence="11" type="ORF">Cboi02_000080900</name>
</gene>
<evidence type="ECO:0000256" key="1">
    <source>
        <dbReference type="ARBA" id="ARBA00004609"/>
    </source>
</evidence>
<feature type="region of interest" description="Disordered" evidence="8">
    <location>
        <begin position="196"/>
        <end position="302"/>
    </location>
</feature>
<comment type="subcellular location">
    <subcellularLocation>
        <location evidence="1">Cell membrane</location>
        <topology evidence="1">Lipid-anchor</topology>
        <topology evidence="1">GPI-anchor</topology>
    </subcellularLocation>
</comment>
<accession>A0A9W6SW35</accession>
<feature type="domain" description="Copper acquisition factor BIM1-like" evidence="10">
    <location>
        <begin position="16"/>
        <end position="164"/>
    </location>
</feature>
<evidence type="ECO:0000256" key="2">
    <source>
        <dbReference type="ARBA" id="ARBA00022475"/>
    </source>
</evidence>
<dbReference type="CDD" id="cd21176">
    <property type="entry name" value="LPMO_auxiliary-like"/>
    <property type="match status" value="1"/>
</dbReference>
<feature type="compositionally biased region" description="Low complexity" evidence="8">
    <location>
        <begin position="275"/>
        <end position="302"/>
    </location>
</feature>
<organism evidence="11 12">
    <name type="scientific">Candida boidinii</name>
    <name type="common">Yeast</name>
    <dbReference type="NCBI Taxonomy" id="5477"/>
    <lineage>
        <taxon>Eukaryota</taxon>
        <taxon>Fungi</taxon>
        <taxon>Dikarya</taxon>
        <taxon>Ascomycota</taxon>
        <taxon>Saccharomycotina</taxon>
        <taxon>Pichiomycetes</taxon>
        <taxon>Pichiales</taxon>
        <taxon>Pichiaceae</taxon>
        <taxon>Ogataea</taxon>
        <taxon>Ogataea/Candida clade</taxon>
    </lineage>
</organism>
<dbReference type="GO" id="GO:0098552">
    <property type="term" value="C:side of membrane"/>
    <property type="evidence" value="ECO:0007669"/>
    <property type="project" value="UniProtKB-KW"/>
</dbReference>
<evidence type="ECO:0000256" key="4">
    <source>
        <dbReference type="ARBA" id="ARBA00022729"/>
    </source>
</evidence>
<keyword evidence="7" id="KW-0449">Lipoprotein</keyword>
<evidence type="ECO:0000256" key="3">
    <source>
        <dbReference type="ARBA" id="ARBA00022622"/>
    </source>
</evidence>
<evidence type="ECO:0000259" key="10">
    <source>
        <dbReference type="Pfam" id="PF20238"/>
    </source>
</evidence>
<evidence type="ECO:0000313" key="12">
    <source>
        <dbReference type="Proteomes" id="UP001165120"/>
    </source>
</evidence>
<dbReference type="Pfam" id="PF20238">
    <property type="entry name" value="BIM1-like_dom"/>
    <property type="match status" value="1"/>
</dbReference>
<dbReference type="GO" id="GO:0005886">
    <property type="term" value="C:plasma membrane"/>
    <property type="evidence" value="ECO:0007669"/>
    <property type="project" value="UniProtKB-SubCell"/>
</dbReference>
<comment type="caution">
    <text evidence="11">The sequence shown here is derived from an EMBL/GenBank/DDBJ whole genome shotgun (WGS) entry which is preliminary data.</text>
</comment>
<feature type="compositionally biased region" description="Polar residues" evidence="8">
    <location>
        <begin position="263"/>
        <end position="274"/>
    </location>
</feature>
<dbReference type="InterPro" id="IPR046936">
    <property type="entry name" value="BIM1-like"/>
</dbReference>
<keyword evidence="12" id="KW-1185">Reference proteome</keyword>
<feature type="chain" id="PRO_5040865914" evidence="9">
    <location>
        <begin position="18"/>
        <end position="323"/>
    </location>
</feature>
<feature type="compositionally biased region" description="Low complexity" evidence="8">
    <location>
        <begin position="199"/>
        <end position="221"/>
    </location>
</feature>
<evidence type="ECO:0000313" key="11">
    <source>
        <dbReference type="EMBL" id="GME67385.1"/>
    </source>
</evidence>
<evidence type="ECO:0000256" key="5">
    <source>
        <dbReference type="ARBA" id="ARBA00023136"/>
    </source>
</evidence>
<name>A0A9W6SW35_CANBO</name>
<reference evidence="11" key="1">
    <citation type="submission" date="2023-04" db="EMBL/GenBank/DDBJ databases">
        <title>Candida boidinii NBRC 10035.</title>
        <authorList>
            <person name="Ichikawa N."/>
            <person name="Sato H."/>
            <person name="Tonouchi N."/>
        </authorList>
    </citation>
    <scope>NUCLEOTIDE SEQUENCE</scope>
    <source>
        <strain evidence="11">NBRC 10035</strain>
    </source>
</reference>